<dbReference type="EMBL" id="LFBU01000001">
    <property type="protein sequence ID" value="KMQ74020.1"/>
    <property type="molecule type" value="Genomic_DNA"/>
</dbReference>
<evidence type="ECO:0000313" key="2">
    <source>
        <dbReference type="Proteomes" id="UP000036102"/>
    </source>
</evidence>
<proteinExistence type="predicted"/>
<dbReference type="AlphaFoldDB" id="A0A0J7LYP9"/>
<name>A0A0J7LYP9_9GAMM</name>
<dbReference type="Proteomes" id="UP000036102">
    <property type="component" value="Unassembled WGS sequence"/>
</dbReference>
<organism evidence="1 2">
    <name type="scientific">Marinobacter subterrani</name>
    <dbReference type="NCBI Taxonomy" id="1658765"/>
    <lineage>
        <taxon>Bacteria</taxon>
        <taxon>Pseudomonadati</taxon>
        <taxon>Pseudomonadota</taxon>
        <taxon>Gammaproteobacteria</taxon>
        <taxon>Pseudomonadales</taxon>
        <taxon>Marinobacteraceae</taxon>
        <taxon>Marinobacter</taxon>
    </lineage>
</organism>
<dbReference type="PATRIC" id="fig|1658765.3.peg.185"/>
<keyword evidence="2" id="KW-1185">Reference proteome</keyword>
<sequence>MKTERLTPAQIQTLTPLLEERQTRLRQILTDLGDGQREWDVDVDLAINDVHAVLNTMVPLVPEDDD</sequence>
<dbReference type="STRING" id="1658765.Msub_10191"/>
<evidence type="ECO:0000313" key="1">
    <source>
        <dbReference type="EMBL" id="KMQ74020.1"/>
    </source>
</evidence>
<gene>
    <name evidence="1" type="ORF">Msub_10191</name>
</gene>
<comment type="caution">
    <text evidence="1">The sequence shown here is derived from an EMBL/GenBank/DDBJ whole genome shotgun (WGS) entry which is preliminary data.</text>
</comment>
<reference evidence="1 2" key="1">
    <citation type="submission" date="2015-06" db="EMBL/GenBank/DDBJ databases">
        <title>Marinobacter subterrani, a genetically tractable neutrophilic iron-oxidizing strain isolated from the Soudan Iron Mine.</title>
        <authorList>
            <person name="Bonis B.M."/>
            <person name="Gralnick J.A."/>
        </authorList>
    </citation>
    <scope>NUCLEOTIDE SEQUENCE [LARGE SCALE GENOMIC DNA]</scope>
    <source>
        <strain evidence="1 2">JG233</strain>
    </source>
</reference>
<dbReference type="RefSeq" id="WP_048494287.1">
    <property type="nucleotide sequence ID" value="NZ_LFBU01000001.1"/>
</dbReference>
<protein>
    <submittedName>
        <fullName evidence="1">Uncharacterized protein</fullName>
    </submittedName>
</protein>
<accession>A0A0J7LYP9</accession>